<feature type="domain" description="Reductase C-terminal" evidence="6">
    <location>
        <begin position="334"/>
        <end position="418"/>
    </location>
</feature>
<dbReference type="AlphaFoldDB" id="A0A930VRI9"/>
<dbReference type="SUPFAM" id="SSF55424">
    <property type="entry name" value="FAD/NAD-linked reductases, dimerisation (C-terminal) domain"/>
    <property type="match status" value="1"/>
</dbReference>
<dbReference type="GO" id="GO:0005737">
    <property type="term" value="C:cytoplasm"/>
    <property type="evidence" value="ECO:0007669"/>
    <property type="project" value="TreeGrafter"/>
</dbReference>
<feature type="domain" description="FAD/NAD(P)-binding" evidence="5">
    <location>
        <begin position="13"/>
        <end position="315"/>
    </location>
</feature>
<dbReference type="InterPro" id="IPR028202">
    <property type="entry name" value="Reductase_C"/>
</dbReference>
<dbReference type="Pfam" id="PF14759">
    <property type="entry name" value="Reductase_C"/>
    <property type="match status" value="1"/>
</dbReference>
<dbReference type="InterPro" id="IPR016156">
    <property type="entry name" value="FAD/NAD-linked_Rdtase_dimer_sf"/>
</dbReference>
<comment type="cofactor">
    <cofactor evidence="1">
        <name>FAD</name>
        <dbReference type="ChEBI" id="CHEBI:57692"/>
    </cofactor>
</comment>
<dbReference type="EMBL" id="JADKPO010000024">
    <property type="protein sequence ID" value="MBF4769372.1"/>
    <property type="molecule type" value="Genomic_DNA"/>
</dbReference>
<dbReference type="PANTHER" id="PTHR43557">
    <property type="entry name" value="APOPTOSIS-INDUCING FACTOR 1"/>
    <property type="match status" value="1"/>
</dbReference>
<dbReference type="Proteomes" id="UP000660668">
    <property type="component" value="Unassembled WGS sequence"/>
</dbReference>
<dbReference type="InterPro" id="IPR050446">
    <property type="entry name" value="FAD-oxidoreductase/Apoptosis"/>
</dbReference>
<dbReference type="PRINTS" id="PR00411">
    <property type="entry name" value="PNDRDTASEI"/>
</dbReference>
<dbReference type="PANTHER" id="PTHR43557:SF2">
    <property type="entry name" value="RIESKE DOMAIN-CONTAINING PROTEIN-RELATED"/>
    <property type="match status" value="1"/>
</dbReference>
<dbReference type="Pfam" id="PF07992">
    <property type="entry name" value="Pyr_redox_2"/>
    <property type="match status" value="1"/>
</dbReference>
<dbReference type="InterPro" id="IPR023753">
    <property type="entry name" value="FAD/NAD-binding_dom"/>
</dbReference>
<dbReference type="PRINTS" id="PR00368">
    <property type="entry name" value="FADPNR"/>
</dbReference>
<dbReference type="InterPro" id="IPR036188">
    <property type="entry name" value="FAD/NAD-bd_sf"/>
</dbReference>
<protein>
    <submittedName>
        <fullName evidence="7">FAD-dependent oxidoreductase</fullName>
    </submittedName>
</protein>
<dbReference type="RefSeq" id="WP_194697520.1">
    <property type="nucleotide sequence ID" value="NZ_JADKPO010000024.1"/>
</dbReference>
<dbReference type="SUPFAM" id="SSF51905">
    <property type="entry name" value="FAD/NAD(P)-binding domain"/>
    <property type="match status" value="1"/>
</dbReference>
<evidence type="ECO:0000256" key="2">
    <source>
        <dbReference type="ARBA" id="ARBA00022630"/>
    </source>
</evidence>
<dbReference type="Gene3D" id="3.50.50.60">
    <property type="entry name" value="FAD/NAD(P)-binding domain"/>
    <property type="match status" value="2"/>
</dbReference>
<evidence type="ECO:0000256" key="4">
    <source>
        <dbReference type="ARBA" id="ARBA00023002"/>
    </source>
</evidence>
<dbReference type="GO" id="GO:0016651">
    <property type="term" value="F:oxidoreductase activity, acting on NAD(P)H"/>
    <property type="evidence" value="ECO:0007669"/>
    <property type="project" value="TreeGrafter"/>
</dbReference>
<organism evidence="7 8">
    <name type="scientific">Nocardioides agariphilus</name>
    <dbReference type="NCBI Taxonomy" id="433664"/>
    <lineage>
        <taxon>Bacteria</taxon>
        <taxon>Bacillati</taxon>
        <taxon>Actinomycetota</taxon>
        <taxon>Actinomycetes</taxon>
        <taxon>Propionibacteriales</taxon>
        <taxon>Nocardioidaceae</taxon>
        <taxon>Nocardioides</taxon>
    </lineage>
</organism>
<proteinExistence type="predicted"/>
<gene>
    <name evidence="7" type="ORF">ISU10_16510</name>
</gene>
<evidence type="ECO:0000256" key="3">
    <source>
        <dbReference type="ARBA" id="ARBA00022827"/>
    </source>
</evidence>
<dbReference type="Gene3D" id="3.30.390.30">
    <property type="match status" value="1"/>
</dbReference>
<accession>A0A930VRI9</accession>
<reference evidence="7" key="1">
    <citation type="submission" date="2020-11" db="EMBL/GenBank/DDBJ databases">
        <title>Nocardioides cynanchi sp. nov., isolated from soil of rhizosphere of Cynanchum wilfordii.</title>
        <authorList>
            <person name="Lee J.-S."/>
            <person name="Suh M.K."/>
            <person name="Kim J.-S."/>
        </authorList>
    </citation>
    <scope>NUCLEOTIDE SEQUENCE</scope>
    <source>
        <strain evidence="7">KCTC 19276</strain>
    </source>
</reference>
<keyword evidence="8" id="KW-1185">Reference proteome</keyword>
<evidence type="ECO:0000256" key="1">
    <source>
        <dbReference type="ARBA" id="ARBA00001974"/>
    </source>
</evidence>
<name>A0A930VRI9_9ACTN</name>
<keyword evidence="3" id="KW-0274">FAD</keyword>
<comment type="caution">
    <text evidence="7">The sequence shown here is derived from an EMBL/GenBank/DDBJ whole genome shotgun (WGS) entry which is preliminary data.</text>
</comment>
<evidence type="ECO:0000313" key="8">
    <source>
        <dbReference type="Proteomes" id="UP000660668"/>
    </source>
</evidence>
<keyword evidence="2" id="KW-0285">Flavoprotein</keyword>
<evidence type="ECO:0000259" key="5">
    <source>
        <dbReference type="Pfam" id="PF07992"/>
    </source>
</evidence>
<evidence type="ECO:0000313" key="7">
    <source>
        <dbReference type="EMBL" id="MBF4769372.1"/>
    </source>
</evidence>
<sequence>MPAAASAHGDGTLIVGASQAGVQAAATLREHGYTSPIVLVGDEPYAPYQRPPLSKGYLAGTASRSTLELRAESYYASAGITVVTGERIVEVRLHDAEAGSGAAVGEGGTPHAFDRLILATGARPHRLPVPGADLDGVCYLRGIDDADTLTRRLQGASHVTVVGGGFIGLEVASLARTAGLSVDVVEAAERVLPRAVASLTSDFYRGAHERRGTRVHLGAAVDRIEGTNGRATAVRLTDGRRLPTDLVVVGIGAQPATELADQLGLAVQGGIVVDGASRTSIATVLAAGDCTAMSHPAGEVGLVRLESVQNAVAQGRQAALAILGRPDPVPAVPWFWSDQYDLKLQIAGLQQGHDRVVLRGDPDTERFSVLYFSRDRLIALDAVNSPIDYMTARKALARSLTLDPALAHDPDVPLARLLVPVADTTLAPLA</sequence>
<keyword evidence="4" id="KW-0560">Oxidoreductase</keyword>
<evidence type="ECO:0000259" key="6">
    <source>
        <dbReference type="Pfam" id="PF14759"/>
    </source>
</evidence>